<sequence>MPALMLSGAPAAWGRITPRAPTASPPAACNGRSDPPPRRKSPARAGRARGGCTVFHGCWRAARGAALAFAVAMSVAAPVAAKGPVSGIDRTGFDTTARPQDDFHRYANGGWLDRTQIPPEKGRWGSFEILRDESDRRQRAIIEELAARRDLPAGSEGRKIGDLYASLMDEALAERLGAAPVRPYLERVARIGDVADLARALAELSRAGVAAPLVAFVNVDSRASSRYAVYLSQGGLGLPNRSYYLREGEKFDEIRAAYPGYIARLLTLAGLERAEGRAREVVALERRIAEAHWTPEDSRDATKTDNLVQVADLGAVSASLPWAAFLEGARVGPAVRSLYVRQPSYASALGALLGEVPLETWKDYLRFHVLDGAAPWLSKDFVDARFQFHGRLVNGLEQLEPRWQRAVQAVNGALGEAVGKIYVERHFPPASKKRMQELVANVMRAFETSIDGLTWMSAETKARAQQKRAKFTTKIGYPDRWKDYAALEIRRDDPVGNLARARTWDVQRRLDRLGGPVDRSEWGMTPQTVNAYHNPRMNEIVFPAGILQPPFFNPEADDAVNYGAIGAVIGHEIGHAFDDQGRKTDADGNLRDWWTEADAEAFKARAQALVEQYDAFKPLPDLNVNGRLTLGENIGDLTGVTIAYKAYRMSLGGREAPVIDGLTGDQRFFLGYAQVWRTKSRDETLRRQVLTDPHSPSHFRTIGPLRNFAPFYAAFGVKEGDGMYLPESQRVSIW</sequence>
<keyword evidence="3" id="KW-0645">Protease</keyword>
<dbReference type="SUPFAM" id="SSF55486">
    <property type="entry name" value="Metalloproteases ('zincins'), catalytic domain"/>
    <property type="match status" value="1"/>
</dbReference>
<evidence type="ECO:0000256" key="6">
    <source>
        <dbReference type="ARBA" id="ARBA00022833"/>
    </source>
</evidence>
<dbReference type="Pfam" id="PF01431">
    <property type="entry name" value="Peptidase_M13"/>
    <property type="match status" value="1"/>
</dbReference>
<dbReference type="GO" id="GO:0046872">
    <property type="term" value="F:metal ion binding"/>
    <property type="evidence" value="ECO:0007669"/>
    <property type="project" value="UniProtKB-KW"/>
</dbReference>
<proteinExistence type="inferred from homology"/>
<protein>
    <submittedName>
        <fullName evidence="11">M13 family peptidase</fullName>
    </submittedName>
</protein>
<evidence type="ECO:0000256" key="7">
    <source>
        <dbReference type="ARBA" id="ARBA00023049"/>
    </source>
</evidence>
<dbReference type="GO" id="GO:0004222">
    <property type="term" value="F:metalloendopeptidase activity"/>
    <property type="evidence" value="ECO:0007669"/>
    <property type="project" value="InterPro"/>
</dbReference>
<comment type="similarity">
    <text evidence="2">Belongs to the peptidase M13 family.</text>
</comment>
<dbReference type="InterPro" id="IPR008753">
    <property type="entry name" value="Peptidase_M13_N"/>
</dbReference>
<evidence type="ECO:0000256" key="5">
    <source>
        <dbReference type="ARBA" id="ARBA00022801"/>
    </source>
</evidence>
<dbReference type="InterPro" id="IPR042089">
    <property type="entry name" value="Peptidase_M13_dom_2"/>
</dbReference>
<dbReference type="GO" id="GO:0016485">
    <property type="term" value="P:protein processing"/>
    <property type="evidence" value="ECO:0007669"/>
    <property type="project" value="TreeGrafter"/>
</dbReference>
<dbReference type="Pfam" id="PF05649">
    <property type="entry name" value="Peptidase_M13_N"/>
    <property type="match status" value="1"/>
</dbReference>
<comment type="cofactor">
    <cofactor evidence="1">
        <name>Zn(2+)</name>
        <dbReference type="ChEBI" id="CHEBI:29105"/>
    </cofactor>
</comment>
<dbReference type="AlphaFoldDB" id="A0A832MJF2"/>
<keyword evidence="6" id="KW-0862">Zinc</keyword>
<dbReference type="GO" id="GO:0005886">
    <property type="term" value="C:plasma membrane"/>
    <property type="evidence" value="ECO:0007669"/>
    <property type="project" value="TreeGrafter"/>
</dbReference>
<comment type="caution">
    <text evidence="11">The sequence shown here is derived from an EMBL/GenBank/DDBJ whole genome shotgun (WGS) entry which is preliminary data.</text>
</comment>
<evidence type="ECO:0000313" key="11">
    <source>
        <dbReference type="EMBL" id="HGZ42757.1"/>
    </source>
</evidence>
<accession>A0A832MJF2</accession>
<reference evidence="11" key="1">
    <citation type="journal article" date="2020" name="mSystems">
        <title>Genome- and Community-Level Interaction Insights into Carbon Utilization and Element Cycling Functions of Hydrothermarchaeota in Hydrothermal Sediment.</title>
        <authorList>
            <person name="Zhou Z."/>
            <person name="Liu Y."/>
            <person name="Xu W."/>
            <person name="Pan J."/>
            <person name="Luo Z.H."/>
            <person name="Li M."/>
        </authorList>
    </citation>
    <scope>NUCLEOTIDE SEQUENCE [LARGE SCALE GENOMIC DNA]</scope>
    <source>
        <strain evidence="11">SpSt-381</strain>
    </source>
</reference>
<dbReference type="CDD" id="cd08662">
    <property type="entry name" value="M13"/>
    <property type="match status" value="1"/>
</dbReference>
<evidence type="ECO:0000256" key="1">
    <source>
        <dbReference type="ARBA" id="ARBA00001947"/>
    </source>
</evidence>
<dbReference type="Gene3D" id="1.10.1380.10">
    <property type="entry name" value="Neutral endopeptidase , domain2"/>
    <property type="match status" value="1"/>
</dbReference>
<feature type="domain" description="Peptidase M13 C-terminal" evidence="9">
    <location>
        <begin position="530"/>
        <end position="731"/>
    </location>
</feature>
<name>A0A832MJF2_UNCEI</name>
<dbReference type="EMBL" id="DSQF01000012">
    <property type="protein sequence ID" value="HGZ42757.1"/>
    <property type="molecule type" value="Genomic_DNA"/>
</dbReference>
<keyword evidence="7" id="KW-0482">Metalloprotease</keyword>
<feature type="compositionally biased region" description="Low complexity" evidence="8">
    <location>
        <begin position="17"/>
        <end position="28"/>
    </location>
</feature>
<keyword evidence="4" id="KW-0479">Metal-binding</keyword>
<evidence type="ECO:0000256" key="2">
    <source>
        <dbReference type="ARBA" id="ARBA00007357"/>
    </source>
</evidence>
<evidence type="ECO:0000256" key="8">
    <source>
        <dbReference type="SAM" id="MobiDB-lite"/>
    </source>
</evidence>
<gene>
    <name evidence="11" type="ORF">ENR23_04895</name>
</gene>
<feature type="domain" description="Peptidase M13 N-terminal" evidence="10">
    <location>
        <begin position="99"/>
        <end position="478"/>
    </location>
</feature>
<dbReference type="InterPro" id="IPR018497">
    <property type="entry name" value="Peptidase_M13_C"/>
</dbReference>
<evidence type="ECO:0000259" key="9">
    <source>
        <dbReference type="Pfam" id="PF01431"/>
    </source>
</evidence>
<dbReference type="InterPro" id="IPR000718">
    <property type="entry name" value="Peptidase_M13"/>
</dbReference>
<organism evidence="11">
    <name type="scientific">Eiseniibacteriota bacterium</name>
    <dbReference type="NCBI Taxonomy" id="2212470"/>
    <lineage>
        <taxon>Bacteria</taxon>
        <taxon>Candidatus Eiseniibacteriota</taxon>
    </lineage>
</organism>
<keyword evidence="5" id="KW-0378">Hydrolase</keyword>
<dbReference type="Gene3D" id="3.40.390.10">
    <property type="entry name" value="Collagenase (Catalytic Domain)"/>
    <property type="match status" value="1"/>
</dbReference>
<dbReference type="PROSITE" id="PS51885">
    <property type="entry name" value="NEPRILYSIN"/>
    <property type="match status" value="1"/>
</dbReference>
<evidence type="ECO:0000259" key="10">
    <source>
        <dbReference type="Pfam" id="PF05649"/>
    </source>
</evidence>
<dbReference type="PANTHER" id="PTHR11733">
    <property type="entry name" value="ZINC METALLOPROTEASE FAMILY M13 NEPRILYSIN-RELATED"/>
    <property type="match status" value="1"/>
</dbReference>
<feature type="region of interest" description="Disordered" evidence="8">
    <location>
        <begin position="15"/>
        <end position="49"/>
    </location>
</feature>
<dbReference type="PRINTS" id="PR00786">
    <property type="entry name" value="NEPRILYSIN"/>
</dbReference>
<evidence type="ECO:0000256" key="3">
    <source>
        <dbReference type="ARBA" id="ARBA00022670"/>
    </source>
</evidence>
<dbReference type="InterPro" id="IPR024079">
    <property type="entry name" value="MetalloPept_cat_dom_sf"/>
</dbReference>
<evidence type="ECO:0000256" key="4">
    <source>
        <dbReference type="ARBA" id="ARBA00022723"/>
    </source>
</evidence>
<dbReference type="PANTHER" id="PTHR11733:SF167">
    <property type="entry name" value="FI17812P1-RELATED"/>
    <property type="match status" value="1"/>
</dbReference>